<keyword evidence="2" id="KW-1185">Reference proteome</keyword>
<sequence length="239" mass="25478">MLLQAALNGRRTRAEHAAVPITPAELQADALACGAAGAQGFHVHPRDTDGFERLDPEWVDAAATAVHDVSRWPVSVSTGAWIQGEQRHRAALLSRWTGPDAASVNLSEDEALDTIRTLLGRGIRVEAGVWSVEDAELLLRSGLADRIERVLVELLDPPGTDVLAVAEEIHARLDRGDLLVPRLQHGEGEHAWTALEDAVRRGLDTRIGLEDVLVLPDGSPAPDNAALVAAARELGAGGD</sequence>
<dbReference type="PANTHER" id="PTHR37418">
    <property type="entry name" value="3-KETO-5-AMINOHEXANOATE CLEAVAGE ENZYME-RELATED"/>
    <property type="match status" value="1"/>
</dbReference>
<dbReference type="OrthoDB" id="3424160at2"/>
<dbReference type="GO" id="GO:0043720">
    <property type="term" value="F:3-keto-5-aminohexanoate cleavage activity"/>
    <property type="evidence" value="ECO:0007669"/>
    <property type="project" value="InterPro"/>
</dbReference>
<comment type="caution">
    <text evidence="1">The sequence shown here is derived from an EMBL/GenBank/DDBJ whole genome shotgun (WGS) entry which is preliminary data.</text>
</comment>
<proteinExistence type="predicted"/>
<dbReference type="EMBL" id="SOAM01000003">
    <property type="protein sequence ID" value="TDS76047.1"/>
    <property type="molecule type" value="Genomic_DNA"/>
</dbReference>
<dbReference type="Gene3D" id="3.20.20.70">
    <property type="entry name" value="Aldolase class I"/>
    <property type="match status" value="1"/>
</dbReference>
<dbReference type="Proteomes" id="UP000295344">
    <property type="component" value="Unassembled WGS sequence"/>
</dbReference>
<name>A0A4R7FH48_9MICO</name>
<dbReference type="Pfam" id="PF05853">
    <property type="entry name" value="BKACE"/>
    <property type="match status" value="1"/>
</dbReference>
<dbReference type="InterPro" id="IPR008567">
    <property type="entry name" value="BKACE"/>
</dbReference>
<dbReference type="RefSeq" id="WP_133767257.1">
    <property type="nucleotide sequence ID" value="NZ_BAAARP010000001.1"/>
</dbReference>
<dbReference type="PANTHER" id="PTHR37418:SF1">
    <property type="entry name" value="3-KETO-5-AMINOHEXANOATE CLEAVAGE PROTEIN"/>
    <property type="match status" value="1"/>
</dbReference>
<evidence type="ECO:0000313" key="2">
    <source>
        <dbReference type="Proteomes" id="UP000295344"/>
    </source>
</evidence>
<protein>
    <submittedName>
        <fullName evidence="1">Uncharacterized protein (DUF849 family)</fullName>
    </submittedName>
</protein>
<dbReference type="InterPro" id="IPR013785">
    <property type="entry name" value="Aldolase_TIM"/>
</dbReference>
<organism evidence="1 2">
    <name type="scientific">Amnibacterium kyonggiense</name>
    <dbReference type="NCBI Taxonomy" id="595671"/>
    <lineage>
        <taxon>Bacteria</taxon>
        <taxon>Bacillati</taxon>
        <taxon>Actinomycetota</taxon>
        <taxon>Actinomycetes</taxon>
        <taxon>Micrococcales</taxon>
        <taxon>Microbacteriaceae</taxon>
        <taxon>Amnibacterium</taxon>
    </lineage>
</organism>
<gene>
    <name evidence="1" type="ORF">CLV52_3162</name>
</gene>
<evidence type="ECO:0000313" key="1">
    <source>
        <dbReference type="EMBL" id="TDS76047.1"/>
    </source>
</evidence>
<dbReference type="AlphaFoldDB" id="A0A4R7FH48"/>
<reference evidence="1 2" key="1">
    <citation type="submission" date="2019-03" db="EMBL/GenBank/DDBJ databases">
        <title>Genomic Encyclopedia of Archaeal and Bacterial Type Strains, Phase II (KMG-II): from individual species to whole genera.</title>
        <authorList>
            <person name="Goeker M."/>
        </authorList>
    </citation>
    <scope>NUCLEOTIDE SEQUENCE [LARGE SCALE GENOMIC DNA]</scope>
    <source>
        <strain evidence="1 2">DSM 24782</strain>
    </source>
</reference>
<accession>A0A4R7FH48</accession>